<proteinExistence type="predicted"/>
<evidence type="ECO:0000313" key="2">
    <source>
        <dbReference type="EMBL" id="KAJ3032422.1"/>
    </source>
</evidence>
<dbReference type="Proteomes" id="UP001212841">
    <property type="component" value="Unassembled WGS sequence"/>
</dbReference>
<reference evidence="2" key="1">
    <citation type="submission" date="2020-05" db="EMBL/GenBank/DDBJ databases">
        <title>Phylogenomic resolution of chytrid fungi.</title>
        <authorList>
            <person name="Stajich J.E."/>
            <person name="Amses K."/>
            <person name="Simmons R."/>
            <person name="Seto K."/>
            <person name="Myers J."/>
            <person name="Bonds A."/>
            <person name="Quandt C.A."/>
            <person name="Barry K."/>
            <person name="Liu P."/>
            <person name="Grigoriev I."/>
            <person name="Longcore J.E."/>
            <person name="James T.Y."/>
        </authorList>
    </citation>
    <scope>NUCLEOTIDE SEQUENCE</scope>
    <source>
        <strain evidence="2">JEL0318</strain>
    </source>
</reference>
<sequence>MPPKEIPFTVPFHAAKTDALLTVPPTPKSHSSSSPPTYDIAVILTHGASGDHKTADLDHTAHHLANVGIPVIRFHAKTTNIVHRTKTFAAVLDFVEGWLGAGESPAGAAEEEEEDNEDGNDSGDTEVDEEEPSTTYKISPKTPPPLKILKGYILSGRSMGARASIHT</sequence>
<feature type="non-terminal residue" evidence="2">
    <location>
        <position position="167"/>
    </location>
</feature>
<accession>A0AAD5WZ10</accession>
<gene>
    <name evidence="2" type="primary">TEX30</name>
    <name evidence="2" type="ORF">HK097_005249</name>
</gene>
<keyword evidence="3" id="KW-1185">Reference proteome</keyword>
<dbReference type="AlphaFoldDB" id="A0AAD5WZ10"/>
<feature type="region of interest" description="Disordered" evidence="1">
    <location>
        <begin position="102"/>
        <end position="146"/>
    </location>
</feature>
<feature type="compositionally biased region" description="Acidic residues" evidence="1">
    <location>
        <begin position="109"/>
        <end position="132"/>
    </location>
</feature>
<evidence type="ECO:0000256" key="1">
    <source>
        <dbReference type="SAM" id="MobiDB-lite"/>
    </source>
</evidence>
<name>A0AAD5WZ10_9FUNG</name>
<organism evidence="2 3">
    <name type="scientific">Rhizophlyctis rosea</name>
    <dbReference type="NCBI Taxonomy" id="64517"/>
    <lineage>
        <taxon>Eukaryota</taxon>
        <taxon>Fungi</taxon>
        <taxon>Fungi incertae sedis</taxon>
        <taxon>Chytridiomycota</taxon>
        <taxon>Chytridiomycota incertae sedis</taxon>
        <taxon>Chytridiomycetes</taxon>
        <taxon>Rhizophlyctidales</taxon>
        <taxon>Rhizophlyctidaceae</taxon>
        <taxon>Rhizophlyctis</taxon>
    </lineage>
</organism>
<evidence type="ECO:0000313" key="3">
    <source>
        <dbReference type="Proteomes" id="UP001212841"/>
    </source>
</evidence>
<dbReference type="EMBL" id="JADGJD010002466">
    <property type="protein sequence ID" value="KAJ3032422.1"/>
    <property type="molecule type" value="Genomic_DNA"/>
</dbReference>
<protein>
    <submittedName>
        <fullName evidence="2">Testis-expressed protein 30</fullName>
    </submittedName>
</protein>
<comment type="caution">
    <text evidence="2">The sequence shown here is derived from an EMBL/GenBank/DDBJ whole genome shotgun (WGS) entry which is preliminary data.</text>
</comment>